<keyword evidence="2" id="KW-1185">Reference proteome</keyword>
<gene>
    <name evidence="1" type="ORF">MMF97_02305</name>
</gene>
<organism evidence="1 2">
    <name type="scientific">Pedobacter montanisoli</name>
    <dbReference type="NCBI Taxonomy" id="2923277"/>
    <lineage>
        <taxon>Bacteria</taxon>
        <taxon>Pseudomonadati</taxon>
        <taxon>Bacteroidota</taxon>
        <taxon>Sphingobacteriia</taxon>
        <taxon>Sphingobacteriales</taxon>
        <taxon>Sphingobacteriaceae</taxon>
        <taxon>Pedobacter</taxon>
    </lineage>
</organism>
<accession>A0ABS9ZSI3</accession>
<evidence type="ECO:0000313" key="2">
    <source>
        <dbReference type="Proteomes" id="UP001165460"/>
    </source>
</evidence>
<sequence length="116" mass="13398">MFLKSVVDGILAEQNRSLSWLAAEMGKTFDGLRLSLIRCSIKYLDLQKMAKILNVPVSRFFTEPAEYDILIKTTINEPLEEYNSIYKTEFKSCQEMVETLKSQLKDKDRIIALLSK</sequence>
<reference evidence="1" key="1">
    <citation type="submission" date="2022-03" db="EMBL/GenBank/DDBJ databases">
        <authorList>
            <person name="Woo C.Y."/>
        </authorList>
    </citation>
    <scope>NUCLEOTIDE SEQUENCE</scope>
    <source>
        <strain evidence="1">CYS-01</strain>
    </source>
</reference>
<name>A0ABS9ZSI3_9SPHI</name>
<evidence type="ECO:0000313" key="1">
    <source>
        <dbReference type="EMBL" id="MCJ0741526.1"/>
    </source>
</evidence>
<evidence type="ECO:0008006" key="3">
    <source>
        <dbReference type="Google" id="ProtNLM"/>
    </source>
</evidence>
<dbReference type="EMBL" id="JALGBH010000001">
    <property type="protein sequence ID" value="MCJ0741526.1"/>
    <property type="molecule type" value="Genomic_DNA"/>
</dbReference>
<proteinExistence type="predicted"/>
<dbReference type="Proteomes" id="UP001165460">
    <property type="component" value="Unassembled WGS sequence"/>
</dbReference>
<protein>
    <recommendedName>
        <fullName evidence="3">HTH cro/C1-type domain-containing protein</fullName>
    </recommendedName>
</protein>
<dbReference type="RefSeq" id="WP_243358540.1">
    <property type="nucleotide sequence ID" value="NZ_JALGBH010000001.1"/>
</dbReference>
<comment type="caution">
    <text evidence="1">The sequence shown here is derived from an EMBL/GenBank/DDBJ whole genome shotgun (WGS) entry which is preliminary data.</text>
</comment>